<dbReference type="OrthoDB" id="2367685at2759"/>
<evidence type="ECO:0000256" key="1">
    <source>
        <dbReference type="SAM" id="MobiDB-lite"/>
    </source>
</evidence>
<evidence type="ECO:0008006" key="4">
    <source>
        <dbReference type="Google" id="ProtNLM"/>
    </source>
</evidence>
<organism evidence="2 3">
    <name type="scientific">Amylocarpus encephaloides</name>
    <dbReference type="NCBI Taxonomy" id="45428"/>
    <lineage>
        <taxon>Eukaryota</taxon>
        <taxon>Fungi</taxon>
        <taxon>Dikarya</taxon>
        <taxon>Ascomycota</taxon>
        <taxon>Pezizomycotina</taxon>
        <taxon>Leotiomycetes</taxon>
        <taxon>Helotiales</taxon>
        <taxon>Helotiales incertae sedis</taxon>
        <taxon>Amylocarpus</taxon>
    </lineage>
</organism>
<proteinExistence type="predicted"/>
<evidence type="ECO:0000313" key="3">
    <source>
        <dbReference type="Proteomes" id="UP000824998"/>
    </source>
</evidence>
<dbReference type="Proteomes" id="UP000824998">
    <property type="component" value="Unassembled WGS sequence"/>
</dbReference>
<accession>A0A9P8C3X6</accession>
<evidence type="ECO:0000313" key="2">
    <source>
        <dbReference type="EMBL" id="KAG9232575.1"/>
    </source>
</evidence>
<reference evidence="2" key="1">
    <citation type="journal article" date="2021" name="IMA Fungus">
        <title>Genomic characterization of three marine fungi, including Emericellopsis atlantica sp. nov. with signatures of a generalist lifestyle and marine biomass degradation.</title>
        <authorList>
            <person name="Hagestad O.C."/>
            <person name="Hou L."/>
            <person name="Andersen J.H."/>
            <person name="Hansen E.H."/>
            <person name="Altermark B."/>
            <person name="Li C."/>
            <person name="Kuhnert E."/>
            <person name="Cox R.J."/>
            <person name="Crous P.W."/>
            <person name="Spatafora J.W."/>
            <person name="Lail K."/>
            <person name="Amirebrahimi M."/>
            <person name="Lipzen A."/>
            <person name="Pangilinan J."/>
            <person name="Andreopoulos W."/>
            <person name="Hayes R.D."/>
            <person name="Ng V."/>
            <person name="Grigoriev I.V."/>
            <person name="Jackson S.A."/>
            <person name="Sutton T.D.S."/>
            <person name="Dobson A.D.W."/>
            <person name="Rama T."/>
        </authorList>
    </citation>
    <scope>NUCLEOTIDE SEQUENCE</scope>
    <source>
        <strain evidence="2">TRa018bII</strain>
    </source>
</reference>
<protein>
    <recommendedName>
        <fullName evidence="4">WW domain-containing protein</fullName>
    </recommendedName>
</protein>
<comment type="caution">
    <text evidence="2">The sequence shown here is derived from an EMBL/GenBank/DDBJ whole genome shotgun (WGS) entry which is preliminary data.</text>
</comment>
<feature type="region of interest" description="Disordered" evidence="1">
    <location>
        <begin position="1"/>
        <end position="35"/>
    </location>
</feature>
<dbReference type="EMBL" id="MU251541">
    <property type="protein sequence ID" value="KAG9232575.1"/>
    <property type="molecule type" value="Genomic_DNA"/>
</dbReference>
<dbReference type="AlphaFoldDB" id="A0A9P8C3X6"/>
<keyword evidence="3" id="KW-1185">Reference proteome</keyword>
<sequence length="239" mass="26427">MPPSDPPLPDFSRLQAPYTHRIRNDIPPSSMEDEARSLPHGWVCQFDGSTQHQFFVNTLASPPRAIWHHPYDDSDDPDTNSKHRLRPREEKPAGVKKYAWKVKDKLTSSTHEEREITRQRRADDERATYERHQMIRQRMARAMETGQPQFLGKNKEGIDVYIELPQQGVDGYGMSGYPGQMGYGGGEYGSGAGPYAPGAMVVRPGIGYRRPYGGGHGGGVGLPLMGGLASGVLLGALIL</sequence>
<feature type="region of interest" description="Disordered" evidence="1">
    <location>
        <begin position="68"/>
        <end position="94"/>
    </location>
</feature>
<gene>
    <name evidence="2" type="ORF">BJ875DRAFT_505902</name>
</gene>
<name>A0A9P8C3X6_9HELO</name>